<feature type="domain" description="PAS" evidence="1">
    <location>
        <begin position="138"/>
        <end position="209"/>
    </location>
</feature>
<accession>A0ABT2A0P5</accession>
<feature type="domain" description="PAC" evidence="2">
    <location>
        <begin position="210"/>
        <end position="262"/>
    </location>
</feature>
<feature type="domain" description="EAL" evidence="3">
    <location>
        <begin position="436"/>
        <end position="691"/>
    </location>
</feature>
<dbReference type="Gene3D" id="3.30.450.20">
    <property type="entry name" value="PAS domain"/>
    <property type="match status" value="2"/>
</dbReference>
<evidence type="ECO:0000259" key="2">
    <source>
        <dbReference type="PROSITE" id="PS50113"/>
    </source>
</evidence>
<dbReference type="SUPFAM" id="SSF55073">
    <property type="entry name" value="Nucleotide cyclase"/>
    <property type="match status" value="1"/>
</dbReference>
<dbReference type="SUPFAM" id="SSF141868">
    <property type="entry name" value="EAL domain-like"/>
    <property type="match status" value="1"/>
</dbReference>
<dbReference type="InterPro" id="IPR000700">
    <property type="entry name" value="PAS-assoc_C"/>
</dbReference>
<evidence type="ECO:0000259" key="1">
    <source>
        <dbReference type="PROSITE" id="PS50112"/>
    </source>
</evidence>
<sequence length="713" mass="78721">MQQLDSGVSPERLRHEQEQAHFNELYLLAPSGYFVVAFDGRILQANVAGAQLIGVPRSAVRGHRFRDFVRRNWREEFDVFFESAINSRAPRRLRIEMTCADLGAPGPVLLLASADGSGQACRIVVESSDGKLAALERSEERFRRIVHCADEGIWEIDAFGFITFVNPKMAALLGCEIEDLLEQPLVSFMDEEGRTRFEAHDVRRQHARGERAELKFLRCDGAELWTSAATTPIFDVAGNYLGALALVTDITRSRASAERIWHQANFDELTGLPNRHMFRDRLAQEMRKADRGATFVALLFIDLDHFKEVNDRLGHAAGDTLLAEAARRVKACVRATDTLARLGGDEFTVILAGLERVGSVDRIAQAVVEALARPFDVLGEAAAISASVGIALYPADARELADLISHADQAMYASKNAGRNRYSYFTRDLQEAALARQVIAADLREAIAQQQFELLYQPIVSLTTGAVRKAEALLRWRHPTRGLLAPAEFIPFAESSGMIVEIGDWVFREAARQVQRWQRSIGPDFQVSVNKSPVQFRRDGGQYQGWLDYLRELQLPPQSLVVEISEGALQGGADALLGRLAQYRMLGLQVALDHFGTGYASLAYLKRYDIDFVKIDPSLAQTLDGEGGELALYEAIVAMAHKLGLKMVAEGVETAAQRALLVDAGCDYAQGYIFGHPMTAGELEALALRQAPLGGHGVPTQRTGLPVPIYMFG</sequence>
<dbReference type="PANTHER" id="PTHR44757">
    <property type="entry name" value="DIGUANYLATE CYCLASE DGCP"/>
    <property type="match status" value="1"/>
</dbReference>
<dbReference type="InterPro" id="IPR000160">
    <property type="entry name" value="GGDEF_dom"/>
</dbReference>
<keyword evidence="6" id="KW-1185">Reference proteome</keyword>
<comment type="caution">
    <text evidence="5">The sequence shown here is derived from an EMBL/GenBank/DDBJ whole genome shotgun (WGS) entry which is preliminary data.</text>
</comment>
<reference evidence="5 6" key="1">
    <citation type="submission" date="2022-08" db="EMBL/GenBank/DDBJ databases">
        <title>Reclassification of Massilia species as members of the genera Telluria, Duganella, Pseudoduganella, Mokoshia gen. nov. and Zemynaea gen. nov. using orthogonal and non-orthogonal genome-based approaches.</title>
        <authorList>
            <person name="Bowman J.P."/>
        </authorList>
    </citation>
    <scope>NUCLEOTIDE SEQUENCE [LARGE SCALE GENOMIC DNA]</scope>
    <source>
        <strain evidence="5 6">LMG 28164</strain>
    </source>
</reference>
<dbReference type="PROSITE" id="PS50113">
    <property type="entry name" value="PAC"/>
    <property type="match status" value="1"/>
</dbReference>
<evidence type="ECO:0000259" key="3">
    <source>
        <dbReference type="PROSITE" id="PS50883"/>
    </source>
</evidence>
<dbReference type="InterPro" id="IPR035965">
    <property type="entry name" value="PAS-like_dom_sf"/>
</dbReference>
<dbReference type="SMART" id="SM00267">
    <property type="entry name" value="GGDEF"/>
    <property type="match status" value="1"/>
</dbReference>
<dbReference type="InterPro" id="IPR052155">
    <property type="entry name" value="Biofilm_reg_signaling"/>
</dbReference>
<feature type="domain" description="GGDEF" evidence="4">
    <location>
        <begin position="294"/>
        <end position="427"/>
    </location>
</feature>
<dbReference type="InterPro" id="IPR029787">
    <property type="entry name" value="Nucleotide_cyclase"/>
</dbReference>
<dbReference type="InterPro" id="IPR001633">
    <property type="entry name" value="EAL_dom"/>
</dbReference>
<dbReference type="EMBL" id="JANUGX010000001">
    <property type="protein sequence ID" value="MCS0587756.1"/>
    <property type="molecule type" value="Genomic_DNA"/>
</dbReference>
<feature type="domain" description="PAS" evidence="1">
    <location>
        <begin position="18"/>
        <end position="88"/>
    </location>
</feature>
<evidence type="ECO:0000313" key="6">
    <source>
        <dbReference type="Proteomes" id="UP001205560"/>
    </source>
</evidence>
<dbReference type="SMART" id="SM00052">
    <property type="entry name" value="EAL"/>
    <property type="match status" value="1"/>
</dbReference>
<dbReference type="InterPro" id="IPR043128">
    <property type="entry name" value="Rev_trsase/Diguanyl_cyclase"/>
</dbReference>
<dbReference type="InterPro" id="IPR013767">
    <property type="entry name" value="PAS_fold"/>
</dbReference>
<dbReference type="Proteomes" id="UP001205560">
    <property type="component" value="Unassembled WGS sequence"/>
</dbReference>
<dbReference type="RefSeq" id="WP_258843590.1">
    <property type="nucleotide sequence ID" value="NZ_JANUGX010000001.1"/>
</dbReference>
<dbReference type="SUPFAM" id="SSF55785">
    <property type="entry name" value="PYP-like sensor domain (PAS domain)"/>
    <property type="match status" value="2"/>
</dbReference>
<gene>
    <name evidence="5" type="ORF">NX782_00890</name>
</gene>
<dbReference type="CDD" id="cd01948">
    <property type="entry name" value="EAL"/>
    <property type="match status" value="1"/>
</dbReference>
<dbReference type="Pfam" id="PF13426">
    <property type="entry name" value="PAS_9"/>
    <property type="match status" value="1"/>
</dbReference>
<proteinExistence type="predicted"/>
<dbReference type="PROSITE" id="PS50883">
    <property type="entry name" value="EAL"/>
    <property type="match status" value="1"/>
</dbReference>
<dbReference type="InterPro" id="IPR035919">
    <property type="entry name" value="EAL_sf"/>
</dbReference>
<dbReference type="InterPro" id="IPR000014">
    <property type="entry name" value="PAS"/>
</dbReference>
<dbReference type="NCBIfam" id="TIGR00254">
    <property type="entry name" value="GGDEF"/>
    <property type="match status" value="1"/>
</dbReference>
<protein>
    <submittedName>
        <fullName evidence="5">EAL domain-containing protein</fullName>
    </submittedName>
</protein>
<dbReference type="PROSITE" id="PS50112">
    <property type="entry name" value="PAS"/>
    <property type="match status" value="2"/>
</dbReference>
<dbReference type="PROSITE" id="PS50887">
    <property type="entry name" value="GGDEF"/>
    <property type="match status" value="1"/>
</dbReference>
<dbReference type="Pfam" id="PF00563">
    <property type="entry name" value="EAL"/>
    <property type="match status" value="1"/>
</dbReference>
<dbReference type="CDD" id="cd00130">
    <property type="entry name" value="PAS"/>
    <property type="match status" value="2"/>
</dbReference>
<evidence type="ECO:0000259" key="4">
    <source>
        <dbReference type="PROSITE" id="PS50887"/>
    </source>
</evidence>
<dbReference type="CDD" id="cd01949">
    <property type="entry name" value="GGDEF"/>
    <property type="match status" value="1"/>
</dbReference>
<organism evidence="5 6">
    <name type="scientific">Massilia norwichensis</name>
    <dbReference type="NCBI Taxonomy" id="1442366"/>
    <lineage>
        <taxon>Bacteria</taxon>
        <taxon>Pseudomonadati</taxon>
        <taxon>Pseudomonadota</taxon>
        <taxon>Betaproteobacteria</taxon>
        <taxon>Burkholderiales</taxon>
        <taxon>Oxalobacteraceae</taxon>
        <taxon>Telluria group</taxon>
        <taxon>Massilia</taxon>
    </lineage>
</organism>
<dbReference type="SMART" id="SM00091">
    <property type="entry name" value="PAS"/>
    <property type="match status" value="2"/>
</dbReference>
<evidence type="ECO:0000313" key="5">
    <source>
        <dbReference type="EMBL" id="MCS0587756.1"/>
    </source>
</evidence>
<name>A0ABT2A0P5_9BURK</name>
<dbReference type="Pfam" id="PF00990">
    <property type="entry name" value="GGDEF"/>
    <property type="match status" value="1"/>
</dbReference>
<dbReference type="Pfam" id="PF00989">
    <property type="entry name" value="PAS"/>
    <property type="match status" value="1"/>
</dbReference>
<dbReference type="NCBIfam" id="TIGR00229">
    <property type="entry name" value="sensory_box"/>
    <property type="match status" value="1"/>
</dbReference>
<dbReference type="PANTHER" id="PTHR44757:SF2">
    <property type="entry name" value="BIOFILM ARCHITECTURE MAINTENANCE PROTEIN MBAA"/>
    <property type="match status" value="1"/>
</dbReference>
<dbReference type="Gene3D" id="3.30.70.270">
    <property type="match status" value="1"/>
</dbReference>
<dbReference type="Gene3D" id="3.20.20.450">
    <property type="entry name" value="EAL domain"/>
    <property type="match status" value="1"/>
</dbReference>